<organism evidence="1 2">
    <name type="scientific">Colletotrichum plurivorum</name>
    <dbReference type="NCBI Taxonomy" id="2175906"/>
    <lineage>
        <taxon>Eukaryota</taxon>
        <taxon>Fungi</taxon>
        <taxon>Dikarya</taxon>
        <taxon>Ascomycota</taxon>
        <taxon>Pezizomycotina</taxon>
        <taxon>Sordariomycetes</taxon>
        <taxon>Hypocreomycetidae</taxon>
        <taxon>Glomerellales</taxon>
        <taxon>Glomerellaceae</taxon>
        <taxon>Colletotrichum</taxon>
        <taxon>Colletotrichum orchidearum species complex</taxon>
    </lineage>
</organism>
<evidence type="ECO:0000313" key="2">
    <source>
        <dbReference type="Proteomes" id="UP000654918"/>
    </source>
</evidence>
<sequence length="272" mass="28645">MAAVAVVFFHPSEIPGLGASLSPRHLCEANTKYNDLPHIGDQLTEPNAEYLAHVKALLELIADHNVGHLFGIHSIHPHDPLPSDTVRFETYNLGIEGGSWTRATAIGGIDLARSHTTLFKLNQNTLVPLEFAAGPSPVEAGAGPAANVPAAFLSAIADYLAKNELADVLGLEVKKLDEKETRGCEFMNELENARTRGEVAMGALTPTGWYVNSGSAPADPDPVQPGTHYEKVAVGPKETHKVIVTGGGSSAAVTPTLVLGELAKMGLIALEA</sequence>
<dbReference type="AlphaFoldDB" id="A0A8H6JME5"/>
<protein>
    <submittedName>
        <fullName evidence="1">Uncharacterized protein</fullName>
    </submittedName>
</protein>
<name>A0A8H6JME5_9PEZI</name>
<reference evidence="1" key="1">
    <citation type="journal article" date="2020" name="Phytopathology">
        <title>Genome Sequence Resources of Colletotrichum truncatum, C. plurivorum, C. musicola, and C. sojae: Four Species Pathogenic to Soybean (Glycine max).</title>
        <authorList>
            <person name="Rogerio F."/>
            <person name="Boufleur T.R."/>
            <person name="Ciampi-Guillardi M."/>
            <person name="Sukno S.A."/>
            <person name="Thon M.R."/>
            <person name="Massola Junior N.S."/>
            <person name="Baroncelli R."/>
        </authorList>
    </citation>
    <scope>NUCLEOTIDE SEQUENCE</scope>
    <source>
        <strain evidence="1">LFN00145</strain>
    </source>
</reference>
<dbReference type="EMBL" id="WIGO01000347">
    <property type="protein sequence ID" value="KAF6815904.1"/>
    <property type="molecule type" value="Genomic_DNA"/>
</dbReference>
<keyword evidence="2" id="KW-1185">Reference proteome</keyword>
<proteinExistence type="predicted"/>
<dbReference type="Proteomes" id="UP000654918">
    <property type="component" value="Unassembled WGS sequence"/>
</dbReference>
<accession>A0A8H6JME5</accession>
<comment type="caution">
    <text evidence="1">The sequence shown here is derived from an EMBL/GenBank/DDBJ whole genome shotgun (WGS) entry which is preliminary data.</text>
</comment>
<gene>
    <name evidence="1" type="ORF">CPLU01_14015</name>
</gene>
<evidence type="ECO:0000313" key="1">
    <source>
        <dbReference type="EMBL" id="KAF6815904.1"/>
    </source>
</evidence>